<name>A0A9Q0L3L1_9MAGN</name>
<evidence type="ECO:0008006" key="3">
    <source>
        <dbReference type="Google" id="ProtNLM"/>
    </source>
</evidence>
<dbReference type="GO" id="GO:0004252">
    <property type="term" value="F:serine-type endopeptidase activity"/>
    <property type="evidence" value="ECO:0007669"/>
    <property type="project" value="InterPro"/>
</dbReference>
<proteinExistence type="predicted"/>
<dbReference type="InterPro" id="IPR009003">
    <property type="entry name" value="Peptidase_S1_PA"/>
</dbReference>
<dbReference type="Pfam" id="PF13365">
    <property type="entry name" value="Trypsin_2"/>
    <property type="match status" value="2"/>
</dbReference>
<protein>
    <recommendedName>
        <fullName evidence="3">Glyoxysomal processing protease, glyoxysomal</fullName>
    </recommendedName>
</protein>
<dbReference type="InterPro" id="IPR043504">
    <property type="entry name" value="Peptidase_S1_PA_chymotrypsin"/>
</dbReference>
<keyword evidence="2" id="KW-1185">Reference proteome</keyword>
<dbReference type="OrthoDB" id="17845at2759"/>
<dbReference type="GO" id="GO:0016485">
    <property type="term" value="P:protein processing"/>
    <property type="evidence" value="ECO:0007669"/>
    <property type="project" value="InterPro"/>
</dbReference>
<gene>
    <name evidence="1" type="ORF">NE237_032745</name>
</gene>
<dbReference type="InterPro" id="IPR039245">
    <property type="entry name" value="TYSND1/DEG15"/>
</dbReference>
<dbReference type="FunFam" id="2.40.10.10:FF:000074">
    <property type="entry name" value="glyoxysomal processing protease, glyoxysomal-like"/>
    <property type="match status" value="1"/>
</dbReference>
<dbReference type="Gene3D" id="2.40.10.10">
    <property type="entry name" value="Trypsin-like serine proteases"/>
    <property type="match status" value="3"/>
</dbReference>
<dbReference type="PANTHER" id="PTHR21004:SF0">
    <property type="entry name" value="PEROXISOMAL LEADER PEPTIDE-PROCESSING PROTEASE"/>
    <property type="match status" value="1"/>
</dbReference>
<dbReference type="EMBL" id="JAMYWD010000001">
    <property type="protein sequence ID" value="KAJ4981908.1"/>
    <property type="molecule type" value="Genomic_DNA"/>
</dbReference>
<dbReference type="PANTHER" id="PTHR21004">
    <property type="entry name" value="SERINE PROTEASE-RELATED"/>
    <property type="match status" value="1"/>
</dbReference>
<dbReference type="FunFam" id="2.40.10.10:FF:000096">
    <property type="entry name" value="Glyoxysomal processing protease glyoxysomal"/>
    <property type="match status" value="1"/>
</dbReference>
<reference evidence="1" key="1">
    <citation type="journal article" date="2023" name="Plant J.">
        <title>The genome of the king protea, Protea cynaroides.</title>
        <authorList>
            <person name="Chang J."/>
            <person name="Duong T.A."/>
            <person name="Schoeman C."/>
            <person name="Ma X."/>
            <person name="Roodt D."/>
            <person name="Barker N."/>
            <person name="Li Z."/>
            <person name="Van de Peer Y."/>
            <person name="Mizrachi E."/>
        </authorList>
    </citation>
    <scope>NUCLEOTIDE SEQUENCE</scope>
    <source>
        <tissue evidence="1">Young leaves</tissue>
    </source>
</reference>
<dbReference type="Proteomes" id="UP001141806">
    <property type="component" value="Unassembled WGS sequence"/>
</dbReference>
<organism evidence="1 2">
    <name type="scientific">Protea cynaroides</name>
    <dbReference type="NCBI Taxonomy" id="273540"/>
    <lineage>
        <taxon>Eukaryota</taxon>
        <taxon>Viridiplantae</taxon>
        <taxon>Streptophyta</taxon>
        <taxon>Embryophyta</taxon>
        <taxon>Tracheophyta</taxon>
        <taxon>Spermatophyta</taxon>
        <taxon>Magnoliopsida</taxon>
        <taxon>Proteales</taxon>
        <taxon>Proteaceae</taxon>
        <taxon>Protea</taxon>
    </lineage>
</organism>
<evidence type="ECO:0000313" key="2">
    <source>
        <dbReference type="Proteomes" id="UP001141806"/>
    </source>
</evidence>
<dbReference type="AlphaFoldDB" id="A0A9Q0L3L1"/>
<comment type="caution">
    <text evidence="1">The sequence shown here is derived from an EMBL/GenBank/DDBJ whole genome shotgun (WGS) entry which is preliminary data.</text>
</comment>
<dbReference type="GO" id="GO:0005777">
    <property type="term" value="C:peroxisome"/>
    <property type="evidence" value="ECO:0007669"/>
    <property type="project" value="InterPro"/>
</dbReference>
<evidence type="ECO:0000313" key="1">
    <source>
        <dbReference type="EMBL" id="KAJ4981908.1"/>
    </source>
</evidence>
<dbReference type="SUPFAM" id="SSF50494">
    <property type="entry name" value="Trypsin-like serine proteases"/>
    <property type="match status" value="2"/>
</dbReference>
<accession>A0A9Q0L3L1</accession>
<sequence length="764" mass="83008">MELPEIVEFARNFAVMVRSQGPDPKGVKMRRHAFHHYQSGKTTLSASGLLLPSSFSDSPILKYVRGSNDQTSSSVMAIVVTVASIVEPFLSQQHRESAAQPLPELIPGAQIDVMVESKIKVTGQADVKAKETSHWLQSQLLALVDVPASSLSLQSLIEAPSGSIEHGSWDVGWSLSTANSGPWASTDALRTQVGRDAFSLQNQMHSELHEPSNHRNMATSATRLAFLGVPSIRSEDLADIGISLPNKRGDLLLAMGSPFGVLSPLHFFNSISVGSVANCFPSSSCNSTLLMADIRCHPGMEGGPIFCQYGHLIGILTRPLRQRTGGAEIQLVIPWEAIATARYDILPNEPLKLMKGMAGKENLEIVRKACSPNSQNARGSFNYIHDHLNSDYLPPVPVEKAMASVVLITIDDGVWASGVILNKHGLILTNAHLLEPWRFGKATVQGGRVGVTSKVVSIFSEKPMSPCHNQIASPEEIQSLMPNMVKISDTSLVDEHDGYKLESIYKSPKRIRTRLDIMGSWIWCYTRVVYISRGPLDVALLQLESLPDQLSPIIPDFSCPSPGSKAYVIGHALFGPRCDIYPSVCSGVVSQVVEVQVPLYFNGGSPQKNGSNILPLMLETTAAVHPGGSGGPVLNSDGHIIGLVTSNARHSGGMIIPHLNFSIPCAALEPIFKFSKDMQNPSVLQELDEPNERISSIWALMPPLPPSRRPQLPHLPQVPLEPQKEGKGSRFAKFIAERHGDVFPKSNQLLKVSKLSSEILHGKL</sequence>